<keyword evidence="1" id="KW-1133">Transmembrane helix</keyword>
<evidence type="ECO:0000313" key="3">
    <source>
        <dbReference type="Proteomes" id="UP000194236"/>
    </source>
</evidence>
<keyword evidence="3" id="KW-1185">Reference proteome</keyword>
<gene>
    <name evidence="2" type="ORF">BLA29_010169</name>
</gene>
<sequence length="151" mass="16367">MPSSKHLNYYGFLGLFVCLATAASFFILKNADCNIGSSQNYDKLSPIQIAGIITGAILFILAFFNIANVLYDIKIVFFLVVIAILGVAGVMFWGAYIAFSEPCKSFAGINTSLFSKNAFEAEDGNNIAVMFLDIIAGLMLCSVGFTFAKRL</sequence>
<dbReference type="EMBL" id="MUJZ01020754">
    <property type="protein sequence ID" value="OTF79929.1"/>
    <property type="molecule type" value="Genomic_DNA"/>
</dbReference>
<accession>A0A1Y3BG77</accession>
<proteinExistence type="predicted"/>
<feature type="transmembrane region" description="Helical" evidence="1">
    <location>
        <begin position="47"/>
        <end position="64"/>
    </location>
</feature>
<dbReference type="OrthoDB" id="6492612at2759"/>
<evidence type="ECO:0000256" key="1">
    <source>
        <dbReference type="SAM" id="Phobius"/>
    </source>
</evidence>
<dbReference type="Proteomes" id="UP000194236">
    <property type="component" value="Unassembled WGS sequence"/>
</dbReference>
<dbReference type="AlphaFoldDB" id="A0A1Y3BG77"/>
<keyword evidence="1" id="KW-0812">Transmembrane</keyword>
<evidence type="ECO:0000313" key="2">
    <source>
        <dbReference type="EMBL" id="OTF79929.1"/>
    </source>
</evidence>
<name>A0A1Y3BG77_EURMA</name>
<feature type="transmembrane region" description="Helical" evidence="1">
    <location>
        <begin position="7"/>
        <end position="27"/>
    </location>
</feature>
<keyword evidence="1" id="KW-0472">Membrane</keyword>
<feature type="transmembrane region" description="Helical" evidence="1">
    <location>
        <begin position="127"/>
        <end position="148"/>
    </location>
</feature>
<protein>
    <submittedName>
        <fullName evidence="2">Uncharacterized protein</fullName>
    </submittedName>
</protein>
<organism evidence="2 3">
    <name type="scientific">Euroglyphus maynei</name>
    <name type="common">Mayne's house dust mite</name>
    <dbReference type="NCBI Taxonomy" id="6958"/>
    <lineage>
        <taxon>Eukaryota</taxon>
        <taxon>Metazoa</taxon>
        <taxon>Ecdysozoa</taxon>
        <taxon>Arthropoda</taxon>
        <taxon>Chelicerata</taxon>
        <taxon>Arachnida</taxon>
        <taxon>Acari</taxon>
        <taxon>Acariformes</taxon>
        <taxon>Sarcoptiformes</taxon>
        <taxon>Astigmata</taxon>
        <taxon>Psoroptidia</taxon>
        <taxon>Analgoidea</taxon>
        <taxon>Pyroglyphidae</taxon>
        <taxon>Pyroglyphinae</taxon>
        <taxon>Euroglyphus</taxon>
    </lineage>
</organism>
<feature type="transmembrane region" description="Helical" evidence="1">
    <location>
        <begin position="76"/>
        <end position="99"/>
    </location>
</feature>
<reference evidence="2 3" key="1">
    <citation type="submission" date="2017-03" db="EMBL/GenBank/DDBJ databases">
        <title>Genome Survey of Euroglyphus maynei.</title>
        <authorList>
            <person name="Arlian L.G."/>
            <person name="Morgan M.S."/>
            <person name="Rider S.D."/>
        </authorList>
    </citation>
    <scope>NUCLEOTIDE SEQUENCE [LARGE SCALE GENOMIC DNA]</scope>
    <source>
        <strain evidence="2">Arlian Lab</strain>
        <tissue evidence="2">Whole body</tissue>
    </source>
</reference>
<comment type="caution">
    <text evidence="2">The sequence shown here is derived from an EMBL/GenBank/DDBJ whole genome shotgun (WGS) entry which is preliminary data.</text>
</comment>